<dbReference type="Gene3D" id="1.10.10.60">
    <property type="entry name" value="Homeodomain-like"/>
    <property type="match status" value="1"/>
</dbReference>
<evidence type="ECO:0000256" key="3">
    <source>
        <dbReference type="ARBA" id="ARBA00022553"/>
    </source>
</evidence>
<keyword evidence="12" id="KW-1133">Transmembrane helix</keyword>
<evidence type="ECO:0000313" key="17">
    <source>
        <dbReference type="Proteomes" id="UP001156666"/>
    </source>
</evidence>
<evidence type="ECO:0000256" key="5">
    <source>
        <dbReference type="ARBA" id="ARBA00022741"/>
    </source>
</evidence>
<dbReference type="SMART" id="SM00448">
    <property type="entry name" value="REC"/>
    <property type="match status" value="1"/>
</dbReference>
<evidence type="ECO:0000256" key="11">
    <source>
        <dbReference type="PROSITE-ProRule" id="PRU00169"/>
    </source>
</evidence>
<dbReference type="PRINTS" id="PR00344">
    <property type="entry name" value="BCTRLSENSOR"/>
</dbReference>
<dbReference type="Pfam" id="PF12833">
    <property type="entry name" value="HTH_18"/>
    <property type="match status" value="1"/>
</dbReference>
<accession>A0AA37SSF5</accession>
<proteinExistence type="predicted"/>
<evidence type="ECO:0000256" key="7">
    <source>
        <dbReference type="ARBA" id="ARBA00022840"/>
    </source>
</evidence>
<dbReference type="GO" id="GO:0003700">
    <property type="term" value="F:DNA-binding transcription factor activity"/>
    <property type="evidence" value="ECO:0007669"/>
    <property type="project" value="InterPro"/>
</dbReference>
<dbReference type="Pfam" id="PF07494">
    <property type="entry name" value="Reg_prop"/>
    <property type="match status" value="1"/>
</dbReference>
<dbReference type="InterPro" id="IPR015943">
    <property type="entry name" value="WD40/YVTN_repeat-like_dom_sf"/>
</dbReference>
<dbReference type="SUPFAM" id="SSF46689">
    <property type="entry name" value="Homeodomain-like"/>
    <property type="match status" value="1"/>
</dbReference>
<evidence type="ECO:0000256" key="1">
    <source>
        <dbReference type="ARBA" id="ARBA00000085"/>
    </source>
</evidence>
<dbReference type="Gene3D" id="3.40.50.2300">
    <property type="match status" value="1"/>
</dbReference>
<dbReference type="Proteomes" id="UP001156666">
    <property type="component" value="Unassembled WGS sequence"/>
</dbReference>
<dbReference type="PANTHER" id="PTHR43547:SF2">
    <property type="entry name" value="HYBRID SIGNAL TRANSDUCTION HISTIDINE KINASE C"/>
    <property type="match status" value="1"/>
</dbReference>
<dbReference type="GO" id="GO:0000155">
    <property type="term" value="F:phosphorelay sensor kinase activity"/>
    <property type="evidence" value="ECO:0007669"/>
    <property type="project" value="InterPro"/>
</dbReference>
<comment type="catalytic activity">
    <reaction evidence="1">
        <text>ATP + protein L-histidine = ADP + protein N-phospho-L-histidine.</text>
        <dbReference type="EC" id="2.7.13.3"/>
    </reaction>
</comment>
<keyword evidence="9" id="KW-0805">Transcription regulation</keyword>
<keyword evidence="5" id="KW-0547">Nucleotide-binding</keyword>
<dbReference type="SUPFAM" id="SSF50998">
    <property type="entry name" value="Quinoprotein alcohol dehydrogenase-like"/>
    <property type="match status" value="1"/>
</dbReference>
<dbReference type="GO" id="GO:0005524">
    <property type="term" value="F:ATP binding"/>
    <property type="evidence" value="ECO:0007669"/>
    <property type="project" value="UniProtKB-KW"/>
</dbReference>
<dbReference type="PROSITE" id="PS50109">
    <property type="entry name" value="HIS_KIN"/>
    <property type="match status" value="1"/>
</dbReference>
<evidence type="ECO:0000256" key="2">
    <source>
        <dbReference type="ARBA" id="ARBA00012438"/>
    </source>
</evidence>
<evidence type="ECO:0000259" key="14">
    <source>
        <dbReference type="PROSITE" id="PS50109"/>
    </source>
</evidence>
<keyword evidence="12" id="KW-0812">Transmembrane</keyword>
<sequence>MYNESLFIKSTVEDNNGYIWFFHDKGISKFDGYNYFFHPYDELFDNERTQYRIHSSEKDGKGNIWISSFLGEILKIEPSGEILNLTKELQDLSGDVVIQDITSQDNSVLFLSTNGIIIQYDLITNQLKKLEEIPMAIESGELFTDVESDSNYIYVSSNQGSLFQIDRKHHETTEITGTFNQSYNRIKISVDPKGKVWIGTEGIGVYVFDPQQEMITSFTPSNYPEFNKRNNLIYSQYIDRSGALWLGTDGDGLYKVNTETYHIQNFVNDEINPVSIQNNTIIDIHEDSNKNMWIITKGGGVNVIPNNTKNINYHSGSENNSVSSILSIYKASDNSLWSGTDGKGLNRLYPNNLSVQYSAEKGFMGKFIQSIVEDENKNLWIGTYLNGLWIYNSKKDKFDNLQVLDKKGVEVKDIRFIFHDSKNRIWVNSDAGIYVYNKNRKLLAKFINHKNGIYGGISQAISEDKNGKIWIGINQGGLFSFDENKEDFTKSYFNKHLYYNETEASIYNYNIIDIAITDDGQLWLVTISGHLINYNPETNEYVHVSKKELKNVNFTAVLLEDDQNLWLSSLKGIIHYDLKNEVIYKYYRTDGLQGDIFNRRSAFKDPSGILYFGGNNGLNYFNPSEMKPVNIKGSLYFNEIEILNKPAASIIPDQVNYGLNNIDQLRFTYKQSSFGFQFSAVGNILNPNFRYEYRLKGFEEEWQEPRNNLFVSYTNIPHGDYSFEVRASSENEEWNIPTKKIDIHISPPWWFSIWAFMGYVLVALSIGYFLYAQIKLKSKLVKEEWQSKKDKEVYAAKMLFFTKMSHEIQTPLTLVLGTLDSIRRETNADTNPELNKRMSVILRNVRRLSRIATELTTSRDKELGKLKIQVKSSDIAEDLELICQSFEDQASFRNIKFNVELPKQSMSAWYDQNLIEHVIYNLLSNAFKFTPRKGEVGLKLISENDEWIKIEVKDSGDGIPEEELKKIFKLFYQTDLGKNIKGSGIGLALTKEIIELHHGKIDVVSIKGEGSVFTVILPKREDAYSPEEKINYKPITENAVIVEQGEQGKVNKTTHHKTLLIVEDNFEMQLFLQTVFSENFNVILAENGNEGKEKALLFHPDLIISDVMMPEVDGIQMIKLLKKNKATQHIPIILLSAGSKSNKLKGLQHGAIEYLYKPFNVQELILKVNNIISRSESVIQNYKKEQIVQPDLVNSKSQDDLFLEQLVNEINSQLDNENFKLEDLSTALNMSYSSVYRKCQTLTGKTLVKFVRHLRMKKASILFTTQGYGISEAAYKVGFSDPKYFSKCFKSEFGVAPSQFKLENISQ</sequence>
<dbReference type="InterPro" id="IPR011123">
    <property type="entry name" value="Y_Y_Y"/>
</dbReference>
<feature type="domain" description="HTH araC/xylS-type" evidence="13">
    <location>
        <begin position="1204"/>
        <end position="1303"/>
    </location>
</feature>
<gene>
    <name evidence="16" type="ORF">GCM10007940_35100</name>
</gene>
<dbReference type="Gene3D" id="3.30.565.10">
    <property type="entry name" value="Histidine kinase-like ATPase, C-terminal domain"/>
    <property type="match status" value="1"/>
</dbReference>
<dbReference type="InterPro" id="IPR018060">
    <property type="entry name" value="HTH_AraC"/>
</dbReference>
<comment type="caution">
    <text evidence="16">The sequence shown here is derived from an EMBL/GenBank/DDBJ whole genome shotgun (WGS) entry which is preliminary data.</text>
</comment>
<dbReference type="InterPro" id="IPR005467">
    <property type="entry name" value="His_kinase_dom"/>
</dbReference>
<name>A0AA37SSF5_9BACT</name>
<keyword evidence="6 16" id="KW-0418">Kinase</keyword>
<feature type="transmembrane region" description="Helical" evidence="12">
    <location>
        <begin position="749"/>
        <end position="771"/>
    </location>
</feature>
<dbReference type="Pfam" id="PF00072">
    <property type="entry name" value="Response_reg"/>
    <property type="match status" value="1"/>
</dbReference>
<dbReference type="InterPro" id="IPR003594">
    <property type="entry name" value="HATPase_dom"/>
</dbReference>
<evidence type="ECO:0000259" key="15">
    <source>
        <dbReference type="PROSITE" id="PS50110"/>
    </source>
</evidence>
<keyword evidence="4" id="KW-0808">Transferase</keyword>
<keyword evidence="10" id="KW-0804">Transcription</keyword>
<dbReference type="SMART" id="SM00387">
    <property type="entry name" value="HATPase_c"/>
    <property type="match status" value="1"/>
</dbReference>
<dbReference type="InterPro" id="IPR036890">
    <property type="entry name" value="HATPase_C_sf"/>
</dbReference>
<dbReference type="CDD" id="cd00082">
    <property type="entry name" value="HisKA"/>
    <property type="match status" value="1"/>
</dbReference>
<evidence type="ECO:0000259" key="13">
    <source>
        <dbReference type="PROSITE" id="PS01124"/>
    </source>
</evidence>
<evidence type="ECO:0000256" key="10">
    <source>
        <dbReference type="ARBA" id="ARBA00023163"/>
    </source>
</evidence>
<reference evidence="16" key="2">
    <citation type="submission" date="2023-01" db="EMBL/GenBank/DDBJ databases">
        <title>Draft genome sequence of Portibacter lacus strain NBRC 108769.</title>
        <authorList>
            <person name="Sun Q."/>
            <person name="Mori K."/>
        </authorList>
    </citation>
    <scope>NUCLEOTIDE SEQUENCE</scope>
    <source>
        <strain evidence="16">NBRC 108769</strain>
    </source>
</reference>
<dbReference type="FunFam" id="3.30.565.10:FF:000037">
    <property type="entry name" value="Hybrid sensor histidine kinase/response regulator"/>
    <property type="match status" value="1"/>
</dbReference>
<evidence type="ECO:0000256" key="12">
    <source>
        <dbReference type="SAM" id="Phobius"/>
    </source>
</evidence>
<dbReference type="InterPro" id="IPR003661">
    <property type="entry name" value="HisK_dim/P_dom"/>
</dbReference>
<dbReference type="InterPro" id="IPR036097">
    <property type="entry name" value="HisK_dim/P_sf"/>
</dbReference>
<feature type="modified residue" description="4-aspartylphosphate" evidence="11">
    <location>
        <position position="1106"/>
    </location>
</feature>
<dbReference type="PROSITE" id="PS50110">
    <property type="entry name" value="RESPONSE_REGULATORY"/>
    <property type="match status" value="1"/>
</dbReference>
<dbReference type="EMBL" id="BSOH01000023">
    <property type="protein sequence ID" value="GLR18894.1"/>
    <property type="molecule type" value="Genomic_DNA"/>
</dbReference>
<dbReference type="PROSITE" id="PS01124">
    <property type="entry name" value="HTH_ARAC_FAMILY_2"/>
    <property type="match status" value="1"/>
</dbReference>
<dbReference type="Pfam" id="PF02518">
    <property type="entry name" value="HATPase_c"/>
    <property type="match status" value="1"/>
</dbReference>
<protein>
    <recommendedName>
        <fullName evidence="2">histidine kinase</fullName>
        <ecNumber evidence="2">2.7.13.3</ecNumber>
    </recommendedName>
</protein>
<reference evidence="16" key="1">
    <citation type="journal article" date="2014" name="Int. J. Syst. Evol. Microbiol.">
        <title>Complete genome sequence of Corynebacterium casei LMG S-19264T (=DSM 44701T), isolated from a smear-ripened cheese.</title>
        <authorList>
            <consortium name="US DOE Joint Genome Institute (JGI-PGF)"/>
            <person name="Walter F."/>
            <person name="Albersmeier A."/>
            <person name="Kalinowski J."/>
            <person name="Ruckert C."/>
        </authorList>
    </citation>
    <scope>NUCLEOTIDE SEQUENCE</scope>
    <source>
        <strain evidence="16">NBRC 108769</strain>
    </source>
</reference>
<dbReference type="SMART" id="SM00388">
    <property type="entry name" value="HisKA"/>
    <property type="match status" value="1"/>
</dbReference>
<dbReference type="Pfam" id="PF07495">
    <property type="entry name" value="Y_Y_Y"/>
    <property type="match status" value="1"/>
</dbReference>
<keyword evidence="7" id="KW-0067">ATP-binding</keyword>
<dbReference type="InterPro" id="IPR013783">
    <property type="entry name" value="Ig-like_fold"/>
</dbReference>
<dbReference type="InterPro" id="IPR011047">
    <property type="entry name" value="Quinoprotein_ADH-like_sf"/>
</dbReference>
<dbReference type="SUPFAM" id="SSF63829">
    <property type="entry name" value="Calcium-dependent phosphotriesterase"/>
    <property type="match status" value="1"/>
</dbReference>
<dbReference type="PANTHER" id="PTHR43547">
    <property type="entry name" value="TWO-COMPONENT HISTIDINE KINASE"/>
    <property type="match status" value="1"/>
</dbReference>
<keyword evidence="3 11" id="KW-0597">Phosphoprotein</keyword>
<evidence type="ECO:0000256" key="6">
    <source>
        <dbReference type="ARBA" id="ARBA00022777"/>
    </source>
</evidence>
<dbReference type="Gene3D" id="2.60.40.10">
    <property type="entry name" value="Immunoglobulins"/>
    <property type="match status" value="1"/>
</dbReference>
<dbReference type="GO" id="GO:0043565">
    <property type="term" value="F:sequence-specific DNA binding"/>
    <property type="evidence" value="ECO:0007669"/>
    <property type="project" value="InterPro"/>
</dbReference>
<keyword evidence="17" id="KW-1185">Reference proteome</keyword>
<feature type="domain" description="Response regulatory" evidence="15">
    <location>
        <begin position="1058"/>
        <end position="1172"/>
    </location>
</feature>
<dbReference type="InterPro" id="IPR011110">
    <property type="entry name" value="Reg_prop"/>
</dbReference>
<dbReference type="Gene3D" id="2.130.10.10">
    <property type="entry name" value="YVTN repeat-like/Quinoprotein amine dehydrogenase"/>
    <property type="match status" value="2"/>
</dbReference>
<dbReference type="InterPro" id="IPR009057">
    <property type="entry name" value="Homeodomain-like_sf"/>
</dbReference>
<keyword evidence="12" id="KW-0472">Membrane</keyword>
<dbReference type="Gene3D" id="1.10.287.130">
    <property type="match status" value="1"/>
</dbReference>
<dbReference type="Pfam" id="PF00512">
    <property type="entry name" value="HisKA"/>
    <property type="match status" value="1"/>
</dbReference>
<organism evidence="16 17">
    <name type="scientific">Portibacter lacus</name>
    <dbReference type="NCBI Taxonomy" id="1099794"/>
    <lineage>
        <taxon>Bacteria</taxon>
        <taxon>Pseudomonadati</taxon>
        <taxon>Bacteroidota</taxon>
        <taxon>Saprospiria</taxon>
        <taxon>Saprospirales</taxon>
        <taxon>Haliscomenobacteraceae</taxon>
        <taxon>Portibacter</taxon>
    </lineage>
</organism>
<feature type="domain" description="Histidine kinase" evidence="14">
    <location>
        <begin position="803"/>
        <end position="1021"/>
    </location>
</feature>
<evidence type="ECO:0000256" key="8">
    <source>
        <dbReference type="ARBA" id="ARBA00023012"/>
    </source>
</evidence>
<evidence type="ECO:0000256" key="4">
    <source>
        <dbReference type="ARBA" id="ARBA00022679"/>
    </source>
</evidence>
<dbReference type="SUPFAM" id="SSF47384">
    <property type="entry name" value="Homodimeric domain of signal transducing histidine kinase"/>
    <property type="match status" value="1"/>
</dbReference>
<keyword evidence="8" id="KW-0902">Two-component regulatory system</keyword>
<evidence type="ECO:0000256" key="9">
    <source>
        <dbReference type="ARBA" id="ARBA00023015"/>
    </source>
</evidence>
<dbReference type="InterPro" id="IPR001789">
    <property type="entry name" value="Sig_transdc_resp-reg_receiver"/>
</dbReference>
<dbReference type="SUPFAM" id="SSF55874">
    <property type="entry name" value="ATPase domain of HSP90 chaperone/DNA topoisomerase II/histidine kinase"/>
    <property type="match status" value="1"/>
</dbReference>
<dbReference type="EC" id="2.7.13.3" evidence="2"/>
<dbReference type="SUPFAM" id="SSF52172">
    <property type="entry name" value="CheY-like"/>
    <property type="match status" value="1"/>
</dbReference>
<dbReference type="InterPro" id="IPR011006">
    <property type="entry name" value="CheY-like_superfamily"/>
</dbReference>
<dbReference type="InterPro" id="IPR004358">
    <property type="entry name" value="Sig_transdc_His_kin-like_C"/>
</dbReference>
<dbReference type="SMART" id="SM00342">
    <property type="entry name" value="HTH_ARAC"/>
    <property type="match status" value="1"/>
</dbReference>
<evidence type="ECO:0000313" key="16">
    <source>
        <dbReference type="EMBL" id="GLR18894.1"/>
    </source>
</evidence>